<comment type="catalytic activity">
    <reaction evidence="14">
        <text>a 1,2-diacyl-sn-glycero-3-phospho-(1D-myo-inositol)(in) = a 1,2-diacyl-sn-glycero-3-phospho-(1D-myo-inositol)(out)</text>
        <dbReference type="Rhea" id="RHEA:38691"/>
        <dbReference type="ChEBI" id="CHEBI:57880"/>
    </reaction>
    <physiologicalReaction direction="left-to-right" evidence="14">
        <dbReference type="Rhea" id="RHEA:38692"/>
    </physiologicalReaction>
</comment>
<accession>A0ABR4BYB3</accession>
<proteinExistence type="inferred from homology"/>
<comment type="similarity">
    <text evidence="3 16">Belongs to the SFH5 family.</text>
</comment>
<feature type="compositionally biased region" description="Basic and acidic residues" evidence="17">
    <location>
        <begin position="53"/>
        <end position="73"/>
    </location>
</feature>
<feature type="region of interest" description="Disordered" evidence="17">
    <location>
        <begin position="1"/>
        <end position="77"/>
    </location>
</feature>
<feature type="compositionally biased region" description="Low complexity" evidence="17">
    <location>
        <begin position="37"/>
        <end position="52"/>
    </location>
</feature>
<dbReference type="CDD" id="cd00170">
    <property type="entry name" value="SEC14"/>
    <property type="match status" value="1"/>
</dbReference>
<dbReference type="PANTHER" id="PTHR47669:SF1">
    <property type="entry name" value="PHOSPHATIDYLINOSITOL TRANSFER PROTEIN SFH5"/>
    <property type="match status" value="1"/>
</dbReference>
<evidence type="ECO:0000313" key="19">
    <source>
        <dbReference type="EMBL" id="KAL2062655.1"/>
    </source>
</evidence>
<evidence type="ECO:0000256" key="12">
    <source>
        <dbReference type="ARBA" id="ARBA00023055"/>
    </source>
</evidence>
<dbReference type="PROSITE" id="PS50191">
    <property type="entry name" value="CRAL_TRIO"/>
    <property type="match status" value="1"/>
</dbReference>
<evidence type="ECO:0000313" key="20">
    <source>
        <dbReference type="Proteomes" id="UP001595075"/>
    </source>
</evidence>
<gene>
    <name evidence="19" type="ORF">VTL71DRAFT_5727</name>
</gene>
<dbReference type="PANTHER" id="PTHR47669">
    <property type="entry name" value="PHOSPHATIDYLINOSITOL TRANSFER PROTEIN SFH5"/>
    <property type="match status" value="1"/>
</dbReference>
<dbReference type="InterPro" id="IPR011074">
    <property type="entry name" value="CRAL/TRIO_N_dom"/>
</dbReference>
<evidence type="ECO:0000256" key="13">
    <source>
        <dbReference type="ARBA" id="ARBA00023136"/>
    </source>
</evidence>
<evidence type="ECO:0000256" key="14">
    <source>
        <dbReference type="ARBA" id="ARBA00024146"/>
    </source>
</evidence>
<dbReference type="SUPFAM" id="SSF46938">
    <property type="entry name" value="CRAL/TRIO N-terminal domain"/>
    <property type="match status" value="1"/>
</dbReference>
<keyword evidence="20" id="KW-1185">Reference proteome</keyword>
<comment type="caution">
    <text evidence="19">The sequence shown here is derived from an EMBL/GenBank/DDBJ whole genome shotgun (WGS) entry which is preliminary data.</text>
</comment>
<evidence type="ECO:0000256" key="9">
    <source>
        <dbReference type="ARBA" id="ARBA00022824"/>
    </source>
</evidence>
<keyword evidence="13 16" id="KW-0472">Membrane</keyword>
<name>A0ABR4BYB3_9HELO</name>
<evidence type="ECO:0000256" key="1">
    <source>
        <dbReference type="ARBA" id="ARBA00001970"/>
    </source>
</evidence>
<protein>
    <recommendedName>
        <fullName evidence="4 16">Phosphatidylinositol transfer protein SFH5</fullName>
        <shortName evidence="16">PITP SFH5</shortName>
    </recommendedName>
</protein>
<comment type="subcellular location">
    <subcellularLocation>
        <location evidence="16">Cytoplasm</location>
    </subcellularLocation>
    <subcellularLocation>
        <location evidence="2 16">Endoplasmic reticulum membrane</location>
        <topology evidence="2 16">Peripheral membrane protein</topology>
    </subcellularLocation>
    <subcellularLocation>
        <location evidence="16">Microsome membrane</location>
        <topology evidence="16">Peripheral membrane protein</topology>
    </subcellularLocation>
</comment>
<keyword evidence="9 16" id="KW-0256">Endoplasmic reticulum</keyword>
<dbReference type="EMBL" id="JAZHXI010000016">
    <property type="protein sequence ID" value="KAL2062655.1"/>
    <property type="molecule type" value="Genomic_DNA"/>
</dbReference>
<evidence type="ECO:0000256" key="2">
    <source>
        <dbReference type="ARBA" id="ARBA00004406"/>
    </source>
</evidence>
<dbReference type="InterPro" id="IPR036865">
    <property type="entry name" value="CRAL-TRIO_dom_sf"/>
</dbReference>
<evidence type="ECO:0000256" key="11">
    <source>
        <dbReference type="ARBA" id="ARBA00023004"/>
    </source>
</evidence>
<evidence type="ECO:0000259" key="18">
    <source>
        <dbReference type="PROSITE" id="PS50191"/>
    </source>
</evidence>
<evidence type="ECO:0000256" key="10">
    <source>
        <dbReference type="ARBA" id="ARBA00022848"/>
    </source>
</evidence>
<evidence type="ECO:0000256" key="6">
    <source>
        <dbReference type="ARBA" id="ARBA00022490"/>
    </source>
</evidence>
<keyword evidence="12 16" id="KW-0445">Lipid transport</keyword>
<dbReference type="SMART" id="SM00516">
    <property type="entry name" value="SEC14"/>
    <property type="match status" value="1"/>
</dbReference>
<feature type="domain" description="CRAL-TRIO" evidence="18">
    <location>
        <begin position="198"/>
        <end position="334"/>
    </location>
</feature>
<keyword evidence="11" id="KW-0408">Iron</keyword>
<comment type="function">
    <text evidence="15">Non-classical phosphatidylinositol (PtdIns) transfer protein (PITP), which exhibits PtdIns-binding/transfer activity in the absence of detectable PtdCho-binding/transfer activity. Regulates PtdIns(4,5)P2 homeostasis at the plasma membrane. Heme-binding protein that may play a role in organic oxidant-induced stress responses.</text>
</comment>
<keyword evidence="7" id="KW-0349">Heme</keyword>
<evidence type="ECO:0000256" key="5">
    <source>
        <dbReference type="ARBA" id="ARBA00022448"/>
    </source>
</evidence>
<evidence type="ECO:0000256" key="8">
    <source>
        <dbReference type="ARBA" id="ARBA00022723"/>
    </source>
</evidence>
<dbReference type="InterPro" id="IPR001251">
    <property type="entry name" value="CRAL-TRIO_dom"/>
</dbReference>
<dbReference type="InterPro" id="IPR042938">
    <property type="entry name" value="Sfh5"/>
</dbReference>
<evidence type="ECO:0000256" key="3">
    <source>
        <dbReference type="ARBA" id="ARBA00006667"/>
    </source>
</evidence>
<evidence type="ECO:0000256" key="16">
    <source>
        <dbReference type="RuleBase" id="RU367059"/>
    </source>
</evidence>
<dbReference type="Proteomes" id="UP001595075">
    <property type="component" value="Unassembled WGS sequence"/>
</dbReference>
<keyword evidence="10 16" id="KW-0492">Microsome</keyword>
<comment type="cofactor">
    <cofactor evidence="1">
        <name>heme b</name>
        <dbReference type="ChEBI" id="CHEBI:60344"/>
    </cofactor>
</comment>
<evidence type="ECO:0000256" key="15">
    <source>
        <dbReference type="ARBA" id="ARBA00024180"/>
    </source>
</evidence>
<keyword evidence="8" id="KW-0479">Metal-binding</keyword>
<evidence type="ECO:0000256" key="4">
    <source>
        <dbReference type="ARBA" id="ARBA00018320"/>
    </source>
</evidence>
<organism evidence="19 20">
    <name type="scientific">Oculimacula yallundae</name>
    <dbReference type="NCBI Taxonomy" id="86028"/>
    <lineage>
        <taxon>Eukaryota</taxon>
        <taxon>Fungi</taxon>
        <taxon>Dikarya</taxon>
        <taxon>Ascomycota</taxon>
        <taxon>Pezizomycotina</taxon>
        <taxon>Leotiomycetes</taxon>
        <taxon>Helotiales</taxon>
        <taxon>Ploettnerulaceae</taxon>
        <taxon>Oculimacula</taxon>
    </lineage>
</organism>
<evidence type="ECO:0000256" key="7">
    <source>
        <dbReference type="ARBA" id="ARBA00022617"/>
    </source>
</evidence>
<sequence length="352" mass="38205">MSAVPEAAAPTTTQPVSTSEEKKLEAGEAPMAATGSPGPAAELVAPAPAPGVDSKKGDAVPEEKTATTTDETKPTATPQEQLLAELPTIVKEAAHNEIWGVTLQDGSHVPTTIVLEKFLRANTKDVAKAKAQLIEALKWRKKMDPAKLLDEVKFDKSKFGDLGFVTVYPKTEGHGKEIVTWNIYGAVKDNKATFGNVEEFIKWRAALMELSVRELDLASATEPIPVDGIDPYRMVQVHDYLNTSFLRMDPAIKAASKETIQTFSMAYPELLKEKFFVNVPLLMGWVFAAMKLFLAAETVKKFHPLAYGSSLAGELKGWGTELPVAYGGKGKEIKEGLTVQYSAEAAKVDVKE</sequence>
<keyword evidence="5 16" id="KW-0813">Transport</keyword>
<keyword evidence="6 16" id="KW-0963">Cytoplasm</keyword>
<dbReference type="SUPFAM" id="SSF52087">
    <property type="entry name" value="CRAL/TRIO domain"/>
    <property type="match status" value="1"/>
</dbReference>
<dbReference type="Pfam" id="PF03765">
    <property type="entry name" value="CRAL_TRIO_N"/>
    <property type="match status" value="1"/>
</dbReference>
<reference evidence="19 20" key="1">
    <citation type="journal article" date="2024" name="Commun. Biol.">
        <title>Comparative genomic analysis of thermophilic fungi reveals convergent evolutionary adaptations and gene losses.</title>
        <authorList>
            <person name="Steindorff A.S."/>
            <person name="Aguilar-Pontes M.V."/>
            <person name="Robinson A.J."/>
            <person name="Andreopoulos B."/>
            <person name="LaButti K."/>
            <person name="Kuo A."/>
            <person name="Mondo S."/>
            <person name="Riley R."/>
            <person name="Otillar R."/>
            <person name="Haridas S."/>
            <person name="Lipzen A."/>
            <person name="Grimwood J."/>
            <person name="Schmutz J."/>
            <person name="Clum A."/>
            <person name="Reid I.D."/>
            <person name="Moisan M.C."/>
            <person name="Butler G."/>
            <person name="Nguyen T.T.M."/>
            <person name="Dewar K."/>
            <person name="Conant G."/>
            <person name="Drula E."/>
            <person name="Henrissat B."/>
            <person name="Hansel C."/>
            <person name="Singer S."/>
            <person name="Hutchinson M.I."/>
            <person name="de Vries R.P."/>
            <person name="Natvig D.O."/>
            <person name="Powell A.J."/>
            <person name="Tsang A."/>
            <person name="Grigoriev I.V."/>
        </authorList>
    </citation>
    <scope>NUCLEOTIDE SEQUENCE [LARGE SCALE GENOMIC DNA]</scope>
    <source>
        <strain evidence="19 20">CBS 494.80</strain>
    </source>
</reference>
<dbReference type="InterPro" id="IPR036273">
    <property type="entry name" value="CRAL/TRIO_N_dom_sf"/>
</dbReference>
<dbReference type="Gene3D" id="3.40.525.10">
    <property type="entry name" value="CRAL-TRIO lipid binding domain"/>
    <property type="match status" value="1"/>
</dbReference>
<evidence type="ECO:0000256" key="17">
    <source>
        <dbReference type="SAM" id="MobiDB-lite"/>
    </source>
</evidence>
<dbReference type="Pfam" id="PF00650">
    <property type="entry name" value="CRAL_TRIO"/>
    <property type="match status" value="1"/>
</dbReference>